<sequence length="363" mass="38875">MAATAPQRLLVAASGTGGHLFPALAAAQELTDRWTIEWLGVPDRLETKLVPDCFPLHTIPVTGFQERLGWKTLSTAYGLVKSVFAVRRLLQRGQFAGVLTTGGYIAGPAIVAARSLGLPVVLHESNAIPGRVTRWFGPWCDTVAVGFEAAAQRLRQRKIAALCTGTPARDRFWKPEPLALPVPEDAPLIVVAGGSQGAVALNRLVREVAAAWFAMGAWVVHLTGDRDPDAASLEHPQYIALPFYDDMASLLGRANLAVSRSGAGTLTELAATATPSILVPYPFAADDHQTFNAQVFVEAGAAQVFPQGQLSPDRLRDLVLELLADRSRLDTMAQRARALAVPDSATQLAQLMTAAIDRAARRP</sequence>
<evidence type="ECO:0000259" key="11">
    <source>
        <dbReference type="Pfam" id="PF03033"/>
    </source>
</evidence>
<comment type="caution">
    <text evidence="10">Lacks conserved residue(s) required for the propagation of feature annotation.</text>
</comment>
<evidence type="ECO:0000256" key="8">
    <source>
        <dbReference type="ARBA" id="ARBA00023306"/>
    </source>
</evidence>
<evidence type="ECO:0000256" key="10">
    <source>
        <dbReference type="HAMAP-Rule" id="MF_00033"/>
    </source>
</evidence>
<reference evidence="14" key="1">
    <citation type="journal article" date="2024" name="Algal Res.">
        <title>Biochemical, toxicological and genomic investigation of a high-biomass producing Limnothrix strain isolated from Italian shallow drinking water reservoir.</title>
        <authorList>
            <person name="Simonazzi M."/>
            <person name="Shishido T.K."/>
            <person name="Delbaje E."/>
            <person name="Wahlsten M."/>
            <person name="Fewer D.P."/>
            <person name="Sivonen K."/>
            <person name="Pezzolesi L."/>
            <person name="Pistocchi R."/>
        </authorList>
    </citation>
    <scope>NUCLEOTIDE SEQUENCE [LARGE SCALE GENOMIC DNA]</scope>
    <source>
        <strain evidence="14">LRLZ20PSL1</strain>
    </source>
</reference>
<feature type="binding site" evidence="10">
    <location>
        <position position="169"/>
    </location>
    <ligand>
        <name>UDP-N-acetyl-alpha-D-glucosamine</name>
        <dbReference type="ChEBI" id="CHEBI:57705"/>
    </ligand>
</feature>
<evidence type="ECO:0000256" key="5">
    <source>
        <dbReference type="ARBA" id="ARBA00022960"/>
    </source>
</evidence>
<comment type="caution">
    <text evidence="13">The sequence shown here is derived from an EMBL/GenBank/DDBJ whole genome shotgun (WGS) entry which is preliminary data.</text>
</comment>
<dbReference type="Gene3D" id="3.40.50.2000">
    <property type="entry name" value="Glycogen Phosphorylase B"/>
    <property type="match status" value="2"/>
</dbReference>
<dbReference type="EMBL" id="JAZAQF010000028">
    <property type="protein sequence ID" value="MFG3817003.1"/>
    <property type="molecule type" value="Genomic_DNA"/>
</dbReference>
<comment type="function">
    <text evidence="10">Cell wall formation. Catalyzes the transfer of a GlcNAc subunit on undecaprenyl-pyrophosphoryl-MurNAc-pentapeptide (lipid intermediate I) to form undecaprenyl-pyrophosphoryl-MurNAc-(pentapeptide)GlcNAc (lipid intermediate II).</text>
</comment>
<dbReference type="Pfam" id="PF03033">
    <property type="entry name" value="Glyco_transf_28"/>
    <property type="match status" value="1"/>
</dbReference>
<evidence type="ECO:0000256" key="6">
    <source>
        <dbReference type="ARBA" id="ARBA00022984"/>
    </source>
</evidence>
<keyword evidence="6 10" id="KW-0573">Peptidoglycan synthesis</keyword>
<name>A0ABW7C737_9CYAN</name>
<evidence type="ECO:0000256" key="4">
    <source>
        <dbReference type="ARBA" id="ARBA00022679"/>
    </source>
</evidence>
<keyword evidence="14" id="KW-1185">Reference proteome</keyword>
<keyword evidence="1 10" id="KW-1003">Cell membrane</keyword>
<feature type="domain" description="Glycosyltransferase family 28 N-terminal" evidence="11">
    <location>
        <begin position="10"/>
        <end position="144"/>
    </location>
</feature>
<evidence type="ECO:0000256" key="9">
    <source>
        <dbReference type="ARBA" id="ARBA00023316"/>
    </source>
</evidence>
<feature type="binding site" evidence="10">
    <location>
        <position position="195"/>
    </location>
    <ligand>
        <name>UDP-N-acetyl-alpha-D-glucosamine</name>
        <dbReference type="ChEBI" id="CHEBI:57705"/>
    </ligand>
</feature>
<keyword evidence="8 10" id="KW-0131">Cell cycle</keyword>
<keyword evidence="2 10" id="KW-0132">Cell division</keyword>
<feature type="binding site" evidence="10">
    <location>
        <position position="126"/>
    </location>
    <ligand>
        <name>UDP-N-acetyl-alpha-D-glucosamine</name>
        <dbReference type="ChEBI" id="CHEBI:57705"/>
    </ligand>
</feature>
<feature type="domain" description="Glycosyl transferase family 28 C-terminal" evidence="12">
    <location>
        <begin position="189"/>
        <end position="347"/>
    </location>
</feature>
<dbReference type="HAMAP" id="MF_00033">
    <property type="entry name" value="MurG"/>
    <property type="match status" value="1"/>
</dbReference>
<accession>A0ABW7C737</accession>
<evidence type="ECO:0000313" key="14">
    <source>
        <dbReference type="Proteomes" id="UP001604335"/>
    </source>
</evidence>
<gene>
    <name evidence="10 13" type="primary">murG</name>
    <name evidence="13" type="ORF">VPK24_05095</name>
</gene>
<evidence type="ECO:0000313" key="13">
    <source>
        <dbReference type="EMBL" id="MFG3817003.1"/>
    </source>
</evidence>
<comment type="similarity">
    <text evidence="10">Belongs to the glycosyltransferase 28 family. MurG subfamily.</text>
</comment>
<organism evidence="13 14">
    <name type="scientific">Limnothrix redekei LRLZ20PSL1</name>
    <dbReference type="NCBI Taxonomy" id="3112953"/>
    <lineage>
        <taxon>Bacteria</taxon>
        <taxon>Bacillati</taxon>
        <taxon>Cyanobacteriota</taxon>
        <taxon>Cyanophyceae</taxon>
        <taxon>Pseudanabaenales</taxon>
        <taxon>Pseudanabaenaceae</taxon>
        <taxon>Limnothrix</taxon>
    </lineage>
</organism>
<dbReference type="PANTHER" id="PTHR21015:SF22">
    <property type="entry name" value="GLYCOSYLTRANSFERASE"/>
    <property type="match status" value="1"/>
</dbReference>
<protein>
    <recommendedName>
        <fullName evidence="10">UDP-N-acetylglucosamine--N-acetylmuramyl-(pentapeptide) pyrophosphoryl-undecaprenol N-acetylglucosamine transferase</fullName>
        <ecNumber evidence="10">2.4.1.227</ecNumber>
    </recommendedName>
    <alternativeName>
        <fullName evidence="10">Undecaprenyl-PP-MurNAc-pentapeptide-UDPGlcNAc GlcNAc transferase</fullName>
    </alternativeName>
</protein>
<evidence type="ECO:0000256" key="1">
    <source>
        <dbReference type="ARBA" id="ARBA00022475"/>
    </source>
</evidence>
<dbReference type="InterPro" id="IPR004276">
    <property type="entry name" value="GlycoTrans_28_N"/>
</dbReference>
<dbReference type="EC" id="2.4.1.227" evidence="10"/>
<proteinExistence type="inferred from homology"/>
<dbReference type="PANTHER" id="PTHR21015">
    <property type="entry name" value="UDP-N-ACETYLGLUCOSAMINE--N-ACETYLMURAMYL-(PENTAPEPTIDE) PYROPHOSPHORYL-UNDECAPRENOL N-ACETYLGLUCOSAMINE TRANSFERASE 1"/>
    <property type="match status" value="1"/>
</dbReference>
<evidence type="ECO:0000256" key="7">
    <source>
        <dbReference type="ARBA" id="ARBA00023136"/>
    </source>
</evidence>
<dbReference type="GO" id="GO:0016757">
    <property type="term" value="F:glycosyltransferase activity"/>
    <property type="evidence" value="ECO:0007669"/>
    <property type="project" value="UniProtKB-KW"/>
</dbReference>
<comment type="pathway">
    <text evidence="10">Cell wall biogenesis; peptidoglycan biosynthesis.</text>
</comment>
<keyword evidence="3 10" id="KW-0328">Glycosyltransferase</keyword>
<keyword evidence="4 10" id="KW-0808">Transferase</keyword>
<keyword evidence="7 10" id="KW-0472">Membrane</keyword>
<dbReference type="Proteomes" id="UP001604335">
    <property type="component" value="Unassembled WGS sequence"/>
</dbReference>
<keyword evidence="5 10" id="KW-0133">Cell shape</keyword>
<dbReference type="Pfam" id="PF04101">
    <property type="entry name" value="Glyco_tran_28_C"/>
    <property type="match status" value="1"/>
</dbReference>
<dbReference type="InterPro" id="IPR006009">
    <property type="entry name" value="GlcNAc_MurG"/>
</dbReference>
<evidence type="ECO:0000259" key="12">
    <source>
        <dbReference type="Pfam" id="PF04101"/>
    </source>
</evidence>
<comment type="subcellular location">
    <subcellularLocation>
        <location evidence="10">Cell membrane</location>
        <topology evidence="10">Peripheral membrane protein</topology>
        <orientation evidence="10">Cytoplasmic side</orientation>
    </subcellularLocation>
</comment>
<dbReference type="NCBIfam" id="TIGR01133">
    <property type="entry name" value="murG"/>
    <property type="match status" value="1"/>
</dbReference>
<dbReference type="InterPro" id="IPR007235">
    <property type="entry name" value="Glyco_trans_28_C"/>
</dbReference>
<evidence type="ECO:0000256" key="2">
    <source>
        <dbReference type="ARBA" id="ARBA00022618"/>
    </source>
</evidence>
<comment type="catalytic activity">
    <reaction evidence="10">
        <text>di-trans,octa-cis-undecaprenyl diphospho-N-acetyl-alpha-D-muramoyl-L-alanyl-D-glutamyl-meso-2,6-diaminopimeloyl-D-alanyl-D-alanine + UDP-N-acetyl-alpha-D-glucosamine = di-trans,octa-cis-undecaprenyl diphospho-[N-acetyl-alpha-D-glucosaminyl-(1-&gt;4)]-N-acetyl-alpha-D-muramoyl-L-alanyl-D-glutamyl-meso-2,6-diaminopimeloyl-D-alanyl-D-alanine + UDP + H(+)</text>
        <dbReference type="Rhea" id="RHEA:31227"/>
        <dbReference type="ChEBI" id="CHEBI:15378"/>
        <dbReference type="ChEBI" id="CHEBI:57705"/>
        <dbReference type="ChEBI" id="CHEBI:58223"/>
        <dbReference type="ChEBI" id="CHEBI:61387"/>
        <dbReference type="ChEBI" id="CHEBI:61388"/>
        <dbReference type="EC" id="2.4.1.227"/>
    </reaction>
</comment>
<feature type="binding site" evidence="10">
    <location>
        <position position="289"/>
    </location>
    <ligand>
        <name>UDP-N-acetyl-alpha-D-glucosamine</name>
        <dbReference type="ChEBI" id="CHEBI:57705"/>
    </ligand>
</feature>
<keyword evidence="9 10" id="KW-0961">Cell wall biogenesis/degradation</keyword>
<evidence type="ECO:0000256" key="3">
    <source>
        <dbReference type="ARBA" id="ARBA00022676"/>
    </source>
</evidence>
<feature type="binding site" evidence="10">
    <location>
        <begin position="16"/>
        <end position="18"/>
    </location>
    <ligand>
        <name>UDP-N-acetyl-alpha-D-glucosamine</name>
        <dbReference type="ChEBI" id="CHEBI:57705"/>
    </ligand>
</feature>
<dbReference type="CDD" id="cd03785">
    <property type="entry name" value="GT28_MurG"/>
    <property type="match status" value="1"/>
</dbReference>
<dbReference type="SUPFAM" id="SSF53756">
    <property type="entry name" value="UDP-Glycosyltransferase/glycogen phosphorylase"/>
    <property type="match status" value="1"/>
</dbReference>
<dbReference type="RefSeq" id="WP_393011022.1">
    <property type="nucleotide sequence ID" value="NZ_JAZAQF010000028.1"/>
</dbReference>